<gene>
    <name evidence="2" type="ORF">HLUCCA11_06220</name>
</gene>
<dbReference type="AlphaFoldDB" id="A0A0P7YYQ1"/>
<dbReference type="STRING" id="1666911.HLUCCA11_06220"/>
<dbReference type="EMBL" id="LJZR01000006">
    <property type="protein sequence ID" value="KPQ36455.1"/>
    <property type="molecule type" value="Genomic_DNA"/>
</dbReference>
<dbReference type="PATRIC" id="fig|1666911.3.peg.5168"/>
<protein>
    <submittedName>
        <fullName evidence="2">Tellurite resistance protein</fullName>
    </submittedName>
</protein>
<dbReference type="InterPro" id="IPR009717">
    <property type="entry name" value="Mo-dep_Nase_C"/>
</dbReference>
<reference evidence="2 3" key="1">
    <citation type="submission" date="2015-09" db="EMBL/GenBank/DDBJ databases">
        <title>Identification and resolution of microdiversity through metagenomic sequencing of parallel consortia.</title>
        <authorList>
            <person name="Nelson W.C."/>
            <person name="Romine M.F."/>
            <person name="Lindemann S.R."/>
        </authorList>
    </citation>
    <scope>NUCLEOTIDE SEQUENCE [LARGE SCALE GENOMIC DNA]</scope>
    <source>
        <strain evidence="2">Ana</strain>
    </source>
</reference>
<name>A0A0P7YYQ1_9CYAN</name>
<dbReference type="Pfam" id="PF06967">
    <property type="entry name" value="Mo-nitro_C"/>
    <property type="match status" value="1"/>
</dbReference>
<organism evidence="2 3">
    <name type="scientific">Phormidesmis priestleyi Ana</name>
    <dbReference type="NCBI Taxonomy" id="1666911"/>
    <lineage>
        <taxon>Bacteria</taxon>
        <taxon>Bacillati</taxon>
        <taxon>Cyanobacteriota</taxon>
        <taxon>Cyanophyceae</taxon>
        <taxon>Leptolyngbyales</taxon>
        <taxon>Leptolyngbyaceae</taxon>
        <taxon>Phormidesmis</taxon>
    </lineage>
</organism>
<dbReference type="Gene3D" id="1.10.3680.10">
    <property type="entry name" value="TerB-like"/>
    <property type="match status" value="1"/>
</dbReference>
<sequence length="262" mass="29148">MTSVTQTSAAQTPAAQTSAAQSVPYSKRYSHSQIKVWLRGLLTIAWADGQFEASEKQMIHAMVESEFAPNLDFDTLEPIEPQALADELHLDAAAAQNFLRMAVMVALANGMYSEAENTQVMAFAEALCIEPEALASLKDMLQKMRTLDSQKNARSSAEDALPILSPKRPGIGKALREVEPLKPAREWLDQLSVEDPRFARFICKLVPPQCPFERDVKLFGHKVVHIPPMCKINPLYDQLVGLRFRALSYLADDCAEDISPYI</sequence>
<dbReference type="Proteomes" id="UP000050465">
    <property type="component" value="Unassembled WGS sequence"/>
</dbReference>
<evidence type="ECO:0000259" key="1">
    <source>
        <dbReference type="Pfam" id="PF06967"/>
    </source>
</evidence>
<feature type="domain" description="Mo-dependent nitrogenase C-terminal" evidence="1">
    <location>
        <begin position="181"/>
        <end position="262"/>
    </location>
</feature>
<comment type="caution">
    <text evidence="2">The sequence shown here is derived from an EMBL/GenBank/DDBJ whole genome shotgun (WGS) entry which is preliminary data.</text>
</comment>
<evidence type="ECO:0000313" key="2">
    <source>
        <dbReference type="EMBL" id="KPQ36455.1"/>
    </source>
</evidence>
<dbReference type="SUPFAM" id="SSF158682">
    <property type="entry name" value="TerB-like"/>
    <property type="match status" value="1"/>
</dbReference>
<evidence type="ECO:0000313" key="3">
    <source>
        <dbReference type="Proteomes" id="UP000050465"/>
    </source>
</evidence>
<proteinExistence type="predicted"/>
<dbReference type="CDD" id="cd07177">
    <property type="entry name" value="terB_like"/>
    <property type="match status" value="1"/>
</dbReference>
<dbReference type="InterPro" id="IPR029024">
    <property type="entry name" value="TerB-like"/>
</dbReference>
<accession>A0A0P7YYQ1</accession>